<organism evidence="2 3">
    <name type="scientific">Aureibacter tunicatorum</name>
    <dbReference type="NCBI Taxonomy" id="866807"/>
    <lineage>
        <taxon>Bacteria</taxon>
        <taxon>Pseudomonadati</taxon>
        <taxon>Bacteroidota</taxon>
        <taxon>Cytophagia</taxon>
        <taxon>Cytophagales</taxon>
        <taxon>Persicobacteraceae</taxon>
        <taxon>Aureibacter</taxon>
    </lineage>
</organism>
<dbReference type="EMBL" id="JAVDQD010000003">
    <property type="protein sequence ID" value="MDR6239548.1"/>
    <property type="molecule type" value="Genomic_DNA"/>
</dbReference>
<protein>
    <submittedName>
        <fullName evidence="2">Uncharacterized protein YuzE</fullName>
    </submittedName>
</protein>
<dbReference type="RefSeq" id="WP_309939240.1">
    <property type="nucleotide sequence ID" value="NZ_AP025305.1"/>
</dbReference>
<evidence type="ECO:0000259" key="1">
    <source>
        <dbReference type="Pfam" id="PF11396"/>
    </source>
</evidence>
<evidence type="ECO:0000313" key="2">
    <source>
        <dbReference type="EMBL" id="MDR6239548.1"/>
    </source>
</evidence>
<evidence type="ECO:0000313" key="3">
    <source>
        <dbReference type="Proteomes" id="UP001185092"/>
    </source>
</evidence>
<gene>
    <name evidence="2" type="ORF">HNQ88_002596</name>
</gene>
<reference evidence="2" key="1">
    <citation type="submission" date="2023-07" db="EMBL/GenBank/DDBJ databases">
        <title>Genomic Encyclopedia of Type Strains, Phase IV (KMG-IV): sequencing the most valuable type-strain genomes for metagenomic binning, comparative biology and taxonomic classification.</title>
        <authorList>
            <person name="Goeker M."/>
        </authorList>
    </citation>
    <scope>NUCLEOTIDE SEQUENCE</scope>
    <source>
        <strain evidence="2">DSM 26174</strain>
    </source>
</reference>
<keyword evidence="3" id="KW-1185">Reference proteome</keyword>
<comment type="caution">
    <text evidence="2">The sequence shown here is derived from an EMBL/GenBank/DDBJ whole genome shotgun (WGS) entry which is preliminary data.</text>
</comment>
<proteinExistence type="predicted"/>
<dbReference type="SUPFAM" id="SSF160574">
    <property type="entry name" value="BT0923-like"/>
    <property type="match status" value="1"/>
</dbReference>
<accession>A0AAE4BT70</accession>
<dbReference type="Pfam" id="PF11396">
    <property type="entry name" value="PepSY_like"/>
    <property type="match status" value="1"/>
</dbReference>
<sequence length="159" mass="18791">MQNVISLITSRRYYSTLLSPIFVALFISNSHCSLADNYMDAGSLPEVVQLYIELNFPNHKIVKAKKENGFKRVKYEVMLDSYIELDFDEKGEIIEIESNRGVEIPARALPPFVSAYLEVYMPERRIVEWEKKWNWHKVELDNDLELYFDLKGNFLKKKY</sequence>
<dbReference type="Proteomes" id="UP001185092">
    <property type="component" value="Unassembled WGS sequence"/>
</dbReference>
<name>A0AAE4BT70_9BACT</name>
<dbReference type="InterPro" id="IPR021533">
    <property type="entry name" value="PepSY-like"/>
</dbReference>
<dbReference type="Gene3D" id="3.40.1420.30">
    <property type="match status" value="1"/>
</dbReference>
<feature type="domain" description="Putative beta-lactamase-inhibitor-like PepSY-like" evidence="1">
    <location>
        <begin position="74"/>
        <end position="156"/>
    </location>
</feature>
<dbReference type="AlphaFoldDB" id="A0AAE4BT70"/>